<comment type="caution">
    <text evidence="3">The sequence shown here is derived from an EMBL/GenBank/DDBJ whole genome shotgun (WGS) entry which is preliminary data.</text>
</comment>
<dbReference type="AlphaFoldDB" id="R4XFZ1"/>
<dbReference type="PANTHER" id="PTHR43662">
    <property type="match status" value="1"/>
</dbReference>
<evidence type="ECO:0000259" key="2">
    <source>
        <dbReference type="PROSITE" id="PS51212"/>
    </source>
</evidence>
<dbReference type="PANTHER" id="PTHR43662:SF3">
    <property type="entry name" value="DOMAIN PROTEIN, PUTATIVE (AFU_ORTHOLOGUE AFUA_6G11970)-RELATED"/>
    <property type="match status" value="1"/>
</dbReference>
<dbReference type="InterPro" id="IPR018535">
    <property type="entry name" value="DUF1996"/>
</dbReference>
<dbReference type="Pfam" id="PF01822">
    <property type="entry name" value="WSC"/>
    <property type="match status" value="1"/>
</dbReference>
<keyword evidence="4" id="KW-1185">Reference proteome</keyword>
<dbReference type="eggNOG" id="KOG4157">
    <property type="taxonomic scope" value="Eukaryota"/>
</dbReference>
<name>R4XFZ1_TAPDE</name>
<dbReference type="OrthoDB" id="74764at2759"/>
<feature type="signal peptide" evidence="1">
    <location>
        <begin position="1"/>
        <end position="22"/>
    </location>
</feature>
<sequence>MKLFNLLAGLTLLSLDSTEVAAFWRMPCAGPVVTERADPVVSPGLVSGHVHTVMGASNFNYTTTFKDLRASTCTSCEIAQDLSSYWVPSLYYHNKLTNTYTDVKQIGGMLVYYIQRYSYTGEQLYAFPDGFRMLAGNPNVRSYLGTLESQAISYHCLNYSDPAIPETHNFPSTACPDGLRQQIFFPSCWDGVNVDSSDHKSHVAYPSASDSGTCPSTHPYRLVSLFYEVIWDTYPYYDKLTAGTGELVLSNGDPTGYSSHADFVNGWDNDLLQRAVDTCLNDSGVFTDCPLFNVIPEQTAAQCKKTPQTNEVLTGTLSALPGNNPVQYGPANAVMNSYVSTIPSGAIISPSLGIADSSIRNTTQFPKAISITAKGCYADGYPFTRTMGGLGQYGIFSTASMTNSLCSQYCLAQGFAYSGTEYSDECFCSNSLPPTALSSSSCNSACAGDASTFCGGNNALSVSYNPAGAKYISAASSTVTTSAASSSSTGYTTSGTCNGATFTSGSYVCWGGKLLCPVSNKVVNQACSGACYDPTIYSCVNGFLQPASTTQTTKSTVTSITPSPTKTTVTVKATTTMHSTVTRLVRPVYTVFPTTTTSRSREVRPVYIPITTTTTAKPGVRPVYTGK</sequence>
<dbReference type="InterPro" id="IPR018909">
    <property type="entry name" value="Eng1_septum"/>
</dbReference>
<dbReference type="InterPro" id="IPR002889">
    <property type="entry name" value="WSC_carb-bd"/>
</dbReference>
<feature type="chain" id="PRO_5004373292" evidence="1">
    <location>
        <begin position="23"/>
        <end position="627"/>
    </location>
</feature>
<evidence type="ECO:0000313" key="3">
    <source>
        <dbReference type="EMBL" id="CCG82299.1"/>
    </source>
</evidence>
<protein>
    <submittedName>
        <fullName evidence="3">WSC domain protein</fullName>
    </submittedName>
</protein>
<reference evidence="3 4" key="1">
    <citation type="journal article" date="2013" name="MBio">
        <title>Genome sequencing of the plant pathogen Taphrina deformans, the causal agent of peach leaf curl.</title>
        <authorList>
            <person name="Cisse O.H."/>
            <person name="Almeida J.M.G.C.F."/>
            <person name="Fonseca A."/>
            <person name="Kumar A.A."/>
            <person name="Salojaervi J."/>
            <person name="Overmyer K."/>
            <person name="Hauser P.M."/>
            <person name="Pagni M."/>
        </authorList>
    </citation>
    <scope>NUCLEOTIDE SEQUENCE [LARGE SCALE GENOMIC DNA]</scope>
    <source>
        <strain evidence="4">PYCC 5710 / ATCC 11124 / CBS 356.35 / IMI 108563 / JCM 9778 / NBRC 8474</strain>
    </source>
</reference>
<dbReference type="Pfam" id="PF09362">
    <property type="entry name" value="DUF1996"/>
    <property type="match status" value="1"/>
</dbReference>
<keyword evidence="1" id="KW-0732">Signal</keyword>
<evidence type="ECO:0000256" key="1">
    <source>
        <dbReference type="SAM" id="SignalP"/>
    </source>
</evidence>
<dbReference type="Pfam" id="PF10645">
    <property type="entry name" value="Carb_bind"/>
    <property type="match status" value="1"/>
</dbReference>
<dbReference type="PROSITE" id="PS51212">
    <property type="entry name" value="WSC"/>
    <property type="match status" value="1"/>
</dbReference>
<dbReference type="SMART" id="SM00321">
    <property type="entry name" value="WSC"/>
    <property type="match status" value="1"/>
</dbReference>
<proteinExistence type="predicted"/>
<organism evidence="3 4">
    <name type="scientific">Taphrina deformans (strain PYCC 5710 / ATCC 11124 / CBS 356.35 / IMI 108563 / JCM 9778 / NBRC 8474)</name>
    <name type="common">Peach leaf curl fungus</name>
    <name type="synonym">Lalaria deformans</name>
    <dbReference type="NCBI Taxonomy" id="1097556"/>
    <lineage>
        <taxon>Eukaryota</taxon>
        <taxon>Fungi</taxon>
        <taxon>Dikarya</taxon>
        <taxon>Ascomycota</taxon>
        <taxon>Taphrinomycotina</taxon>
        <taxon>Taphrinomycetes</taxon>
        <taxon>Taphrinales</taxon>
        <taxon>Taphrinaceae</taxon>
        <taxon>Taphrina</taxon>
    </lineage>
</organism>
<feature type="domain" description="WSC" evidence="2">
    <location>
        <begin position="370"/>
        <end position="466"/>
    </location>
</feature>
<dbReference type="EMBL" id="CAHR02000077">
    <property type="protein sequence ID" value="CCG82299.1"/>
    <property type="molecule type" value="Genomic_DNA"/>
</dbReference>
<dbReference type="GO" id="GO:0030246">
    <property type="term" value="F:carbohydrate binding"/>
    <property type="evidence" value="ECO:0007669"/>
    <property type="project" value="InterPro"/>
</dbReference>
<dbReference type="Proteomes" id="UP000013776">
    <property type="component" value="Unassembled WGS sequence"/>
</dbReference>
<accession>R4XFZ1</accession>
<evidence type="ECO:0000313" key="4">
    <source>
        <dbReference type="Proteomes" id="UP000013776"/>
    </source>
</evidence>
<gene>
    <name evidence="3" type="ORF">TAPDE_002191</name>
</gene>